<dbReference type="PROSITE" id="PS51257">
    <property type="entry name" value="PROKAR_LIPOPROTEIN"/>
    <property type="match status" value="1"/>
</dbReference>
<evidence type="ECO:0008006" key="6">
    <source>
        <dbReference type="Google" id="ProtNLM"/>
    </source>
</evidence>
<accession>A0A9Q7E7Y1</accession>
<evidence type="ECO:0000313" key="3">
    <source>
        <dbReference type="EMBL" id="TEW30001.1"/>
    </source>
</evidence>
<dbReference type="AlphaFoldDB" id="A0A9Q7E7Y1"/>
<dbReference type="EMBL" id="CP066558">
    <property type="protein sequence ID" value="QQF82252.1"/>
    <property type="molecule type" value="Genomic_DNA"/>
</dbReference>
<dbReference type="OrthoDB" id="5686057at2"/>
<sequence length="175" mass="19803">MFKRISLFLCIGLISACSVKSVTSYTSSENNIKTVINLDNDKIDQKSYATAYAVAVQSYQGRVNKEYHVNAFVSGVKDWYSAKISVPINQIKEKLFQRNGLDSDVHTYYSGILFAFGLQTNFNRLSSTCWSHLDQASLTQGIYDAMLDLKNNRVRSEDDQYLVQGSEQILKLCVK</sequence>
<evidence type="ECO:0000313" key="4">
    <source>
        <dbReference type="Proteomes" id="UP000297565"/>
    </source>
</evidence>
<evidence type="ECO:0000256" key="1">
    <source>
        <dbReference type="SAM" id="SignalP"/>
    </source>
</evidence>
<feature type="chain" id="PRO_5042783329" description="Lipoprotein" evidence="1">
    <location>
        <begin position="22"/>
        <end position="175"/>
    </location>
</feature>
<reference evidence="2 5" key="2">
    <citation type="submission" date="2020-12" db="EMBL/GenBank/DDBJ databases">
        <title>ASc-MMNZ-VFA-070.</title>
        <authorList>
            <person name="Schryvers A."/>
            <person name="Mostafa Nazari M."/>
            <person name="Farshchi Andisi V."/>
            <person name="Timsit E."/>
            <person name="Walter Morck D."/>
        </authorList>
    </citation>
    <scope>NUCLEOTIDE SEQUENCE [LARGE SCALE GENOMIC DNA]</scope>
    <source>
        <strain evidence="2 5">ASc-MMNZ-VFA-070</strain>
    </source>
</reference>
<proteinExistence type="predicted"/>
<reference evidence="3 4" key="1">
    <citation type="submission" date="2019-03" db="EMBL/GenBank/DDBJ databases">
        <title>Horizontal Gene Transfer Machinery in Histophilus somni.</title>
        <authorList>
            <person name="Mostafa Nazari M."/>
            <person name="Liljebjelke K."/>
        </authorList>
    </citation>
    <scope>NUCLEOTIDE SEQUENCE [LARGE SCALE GENOMIC DNA]</scope>
    <source>
        <strain evidence="3 4">UOC-EPH-KLM-04</strain>
    </source>
</reference>
<keyword evidence="5" id="KW-1185">Reference proteome</keyword>
<dbReference type="GeneID" id="31486696"/>
<feature type="signal peptide" evidence="1">
    <location>
        <begin position="1"/>
        <end position="21"/>
    </location>
</feature>
<evidence type="ECO:0000313" key="2">
    <source>
        <dbReference type="EMBL" id="QQF82252.1"/>
    </source>
</evidence>
<dbReference type="Proteomes" id="UP000297565">
    <property type="component" value="Unassembled WGS sequence"/>
</dbReference>
<dbReference type="RefSeq" id="WP_012341262.1">
    <property type="nucleotide sequence ID" value="NZ_CP018802.1"/>
</dbReference>
<dbReference type="Proteomes" id="UP000595373">
    <property type="component" value="Chromosome"/>
</dbReference>
<keyword evidence="1" id="KW-0732">Signal</keyword>
<gene>
    <name evidence="3" type="ORF">E2R48_05050</name>
    <name evidence="2" type="ORF">JFL49_09505</name>
</gene>
<name>A0A9Q7E7Y1_HISSO</name>
<protein>
    <recommendedName>
        <fullName evidence="6">Lipoprotein</fullName>
    </recommendedName>
</protein>
<evidence type="ECO:0000313" key="5">
    <source>
        <dbReference type="Proteomes" id="UP000595373"/>
    </source>
</evidence>
<dbReference type="EMBL" id="SNRV01000009">
    <property type="protein sequence ID" value="TEW30001.1"/>
    <property type="molecule type" value="Genomic_DNA"/>
</dbReference>
<organism evidence="2 5">
    <name type="scientific">Histophilus somni</name>
    <name type="common">Haemophilus somnus</name>
    <dbReference type="NCBI Taxonomy" id="731"/>
    <lineage>
        <taxon>Bacteria</taxon>
        <taxon>Pseudomonadati</taxon>
        <taxon>Pseudomonadota</taxon>
        <taxon>Gammaproteobacteria</taxon>
        <taxon>Pasteurellales</taxon>
        <taxon>Pasteurellaceae</taxon>
        <taxon>Histophilus</taxon>
    </lineage>
</organism>